<dbReference type="EMBL" id="DYDO01000004">
    <property type="protein sequence ID" value="DBA26816.1"/>
    <property type="molecule type" value="Genomic_DNA"/>
</dbReference>
<dbReference type="AlphaFoldDB" id="A0AAV3ABT2"/>
<sequence>MEEQNFKGQLIAYCNKLELTQRFQEFSTGPPHDPRFTSLVFVNNEMVGKGEDKTKKAATNIAAKNALIFLQIREPKPEMVELETVSF</sequence>
<evidence type="ECO:0000313" key="4">
    <source>
        <dbReference type="Proteomes" id="UP001181693"/>
    </source>
</evidence>
<dbReference type="GO" id="GO:0003723">
    <property type="term" value="F:RNA binding"/>
    <property type="evidence" value="ECO:0007669"/>
    <property type="project" value="UniProtKB-UniRule"/>
</dbReference>
<keyword evidence="4" id="KW-1185">Reference proteome</keyword>
<dbReference type="SMART" id="SM00358">
    <property type="entry name" value="DSRM"/>
    <property type="match status" value="1"/>
</dbReference>
<dbReference type="PROSITE" id="PS50137">
    <property type="entry name" value="DS_RBD"/>
    <property type="match status" value="1"/>
</dbReference>
<comment type="caution">
    <text evidence="3">The sequence shown here is derived from an EMBL/GenBank/DDBJ whole genome shotgun (WGS) entry which is preliminary data.</text>
</comment>
<reference evidence="3" key="1">
    <citation type="thesis" date="2020" institute="ProQuest LLC" country="789 East Eisenhower Parkway, Ann Arbor, MI, USA">
        <title>Comparative Genomics and Chromosome Evolution.</title>
        <authorList>
            <person name="Mudd A.B."/>
        </authorList>
    </citation>
    <scope>NUCLEOTIDE SEQUENCE</scope>
    <source>
        <strain evidence="3">1538</strain>
        <tissue evidence="3">Blood</tissue>
    </source>
</reference>
<evidence type="ECO:0000313" key="3">
    <source>
        <dbReference type="EMBL" id="DBA26816.1"/>
    </source>
</evidence>
<dbReference type="InterPro" id="IPR014720">
    <property type="entry name" value="dsRBD_dom"/>
</dbReference>
<gene>
    <name evidence="3" type="ORF">GDO54_011026</name>
</gene>
<dbReference type="Pfam" id="PF00035">
    <property type="entry name" value="dsrm"/>
    <property type="match status" value="1"/>
</dbReference>
<dbReference type="Proteomes" id="UP001181693">
    <property type="component" value="Unassembled WGS sequence"/>
</dbReference>
<name>A0AAV3ABT2_PYXAD</name>
<accession>A0AAV3ABT2</accession>
<protein>
    <recommendedName>
        <fullName evidence="2">DRBM domain-containing protein</fullName>
    </recommendedName>
</protein>
<evidence type="ECO:0000256" key="1">
    <source>
        <dbReference type="PROSITE-ProRule" id="PRU00266"/>
    </source>
</evidence>
<evidence type="ECO:0000259" key="2">
    <source>
        <dbReference type="PROSITE" id="PS50137"/>
    </source>
</evidence>
<dbReference type="Gene3D" id="3.30.160.20">
    <property type="match status" value="1"/>
</dbReference>
<dbReference type="SUPFAM" id="SSF54768">
    <property type="entry name" value="dsRNA-binding domain-like"/>
    <property type="match status" value="1"/>
</dbReference>
<proteinExistence type="predicted"/>
<organism evidence="3 4">
    <name type="scientific">Pyxicephalus adspersus</name>
    <name type="common">African bullfrog</name>
    <dbReference type="NCBI Taxonomy" id="30357"/>
    <lineage>
        <taxon>Eukaryota</taxon>
        <taxon>Metazoa</taxon>
        <taxon>Chordata</taxon>
        <taxon>Craniata</taxon>
        <taxon>Vertebrata</taxon>
        <taxon>Euteleostomi</taxon>
        <taxon>Amphibia</taxon>
        <taxon>Batrachia</taxon>
        <taxon>Anura</taxon>
        <taxon>Neobatrachia</taxon>
        <taxon>Ranoidea</taxon>
        <taxon>Pyxicephalidae</taxon>
        <taxon>Pyxicephalinae</taxon>
        <taxon>Pyxicephalus</taxon>
    </lineage>
</organism>
<feature type="domain" description="DRBM" evidence="2">
    <location>
        <begin position="5"/>
        <end position="72"/>
    </location>
</feature>
<keyword evidence="1" id="KW-0694">RNA-binding</keyword>